<dbReference type="PROSITE" id="PS50082">
    <property type="entry name" value="WD_REPEATS_2"/>
    <property type="match status" value="2"/>
</dbReference>
<dbReference type="Gene3D" id="2.130.10.10">
    <property type="entry name" value="YVTN repeat-like/Quinoprotein amine dehydrogenase"/>
    <property type="match status" value="1"/>
</dbReference>
<dbReference type="VEuPathDB" id="TriTrypDB:Lsey_0319_0080"/>
<dbReference type="InterPro" id="IPR044715">
    <property type="entry name" value="WDR86-like"/>
</dbReference>
<feature type="region of interest" description="Disordered" evidence="3">
    <location>
        <begin position="1"/>
        <end position="50"/>
    </location>
</feature>
<dbReference type="SUPFAM" id="SSF50978">
    <property type="entry name" value="WD40 repeat-like"/>
    <property type="match status" value="1"/>
</dbReference>
<dbReference type="EMBL" id="LJSK01000319">
    <property type="protein sequence ID" value="KPI83839.1"/>
    <property type="molecule type" value="Genomic_DNA"/>
</dbReference>
<proteinExistence type="predicted"/>
<feature type="repeat" description="WD" evidence="1">
    <location>
        <begin position="269"/>
        <end position="310"/>
    </location>
</feature>
<feature type="coiled-coil region" evidence="2">
    <location>
        <begin position="513"/>
        <end position="547"/>
    </location>
</feature>
<dbReference type="InterPro" id="IPR056454">
    <property type="entry name" value="Beta-prop_IP5PC_F"/>
</dbReference>
<dbReference type="Proteomes" id="UP000038009">
    <property type="component" value="Unassembled WGS sequence"/>
</dbReference>
<evidence type="ECO:0000313" key="6">
    <source>
        <dbReference type="Proteomes" id="UP000038009"/>
    </source>
</evidence>
<dbReference type="OrthoDB" id="674604at2759"/>
<dbReference type="PANTHER" id="PTHR44489">
    <property type="match status" value="1"/>
</dbReference>
<reference evidence="5 6" key="1">
    <citation type="journal article" date="2015" name="PLoS Pathog.">
        <title>Leptomonas seymouri: Adaptations to the Dixenous Life Cycle Analyzed by Genome Sequencing, Transcriptome Profiling and Co-infection with Leishmania donovani.</title>
        <authorList>
            <person name="Kraeva N."/>
            <person name="Butenko A."/>
            <person name="Hlavacova J."/>
            <person name="Kostygov A."/>
            <person name="Myskova J."/>
            <person name="Grybchuk D."/>
            <person name="Lestinova T."/>
            <person name="Votypka J."/>
            <person name="Volf P."/>
            <person name="Opperdoes F."/>
            <person name="Flegontov P."/>
            <person name="Lukes J."/>
            <person name="Yurchenko V."/>
        </authorList>
    </citation>
    <scope>NUCLEOTIDE SEQUENCE [LARGE SCALE GENOMIC DNA]</scope>
    <source>
        <strain evidence="5 6">ATCC 30220</strain>
    </source>
</reference>
<dbReference type="AlphaFoldDB" id="A0A0N0P386"/>
<dbReference type="InterPro" id="IPR001680">
    <property type="entry name" value="WD40_rpt"/>
</dbReference>
<dbReference type="PANTHER" id="PTHR44489:SF11">
    <property type="entry name" value="WD REPEAT DOMAIN 86"/>
    <property type="match status" value="1"/>
</dbReference>
<feature type="compositionally biased region" description="Low complexity" evidence="3">
    <location>
        <begin position="418"/>
        <end position="437"/>
    </location>
</feature>
<evidence type="ECO:0000256" key="3">
    <source>
        <dbReference type="SAM" id="MobiDB-lite"/>
    </source>
</evidence>
<feature type="domain" description="IP5PC-F beta-propeller" evidence="4">
    <location>
        <begin position="91"/>
        <end position="187"/>
    </location>
</feature>
<feature type="repeat" description="WD" evidence="1">
    <location>
        <begin position="208"/>
        <end position="244"/>
    </location>
</feature>
<dbReference type="Pfam" id="PF23754">
    <property type="entry name" value="Beta-prop_IP5PC_F"/>
    <property type="match status" value="1"/>
</dbReference>
<dbReference type="PROSITE" id="PS50294">
    <property type="entry name" value="WD_REPEATS_REGION"/>
    <property type="match status" value="1"/>
</dbReference>
<feature type="region of interest" description="Disordered" evidence="3">
    <location>
        <begin position="478"/>
        <end position="498"/>
    </location>
</feature>
<feature type="compositionally biased region" description="Low complexity" evidence="3">
    <location>
        <begin position="8"/>
        <end position="23"/>
    </location>
</feature>
<dbReference type="Pfam" id="PF00400">
    <property type="entry name" value="WD40"/>
    <property type="match status" value="1"/>
</dbReference>
<evidence type="ECO:0000256" key="1">
    <source>
        <dbReference type="PROSITE-ProRule" id="PRU00221"/>
    </source>
</evidence>
<evidence type="ECO:0000313" key="5">
    <source>
        <dbReference type="EMBL" id="KPI83839.1"/>
    </source>
</evidence>
<dbReference type="InterPro" id="IPR036322">
    <property type="entry name" value="WD40_repeat_dom_sf"/>
</dbReference>
<keyword evidence="1" id="KW-0853">WD repeat</keyword>
<name>A0A0N0P386_LEPSE</name>
<dbReference type="OMA" id="MWAGYSD"/>
<comment type="caution">
    <text evidence="5">The sequence shown here is derived from an EMBL/GenBank/DDBJ whole genome shotgun (WGS) entry which is preliminary data.</text>
</comment>
<evidence type="ECO:0000259" key="4">
    <source>
        <dbReference type="Pfam" id="PF23754"/>
    </source>
</evidence>
<keyword evidence="2" id="KW-0175">Coiled coil</keyword>
<feature type="region of interest" description="Disordered" evidence="3">
    <location>
        <begin position="415"/>
        <end position="466"/>
    </location>
</feature>
<dbReference type="InterPro" id="IPR015943">
    <property type="entry name" value="WD40/YVTN_repeat-like_dom_sf"/>
</dbReference>
<dbReference type="SMART" id="SM00320">
    <property type="entry name" value="WD40"/>
    <property type="match status" value="4"/>
</dbReference>
<protein>
    <recommendedName>
        <fullName evidence="4">IP5PC-F beta-propeller domain-containing protein</fullName>
    </recommendedName>
</protein>
<sequence length="602" mass="64697">MNSDRPTARPSACATTSPSASVTRRSLHTKGAATAPDASVKSPKRGKVARRVDPVTVVETAAAAPVNMRSLSKRNVASVCDSVSVAGRFESQSRCSAISPDTTVWTGEADGSIAIRLAPSGMEVSRINKFGHSTVLVLASVNGNMWAGYSDGAVRVLDHATQKLRGELTQHTAAVYAICAANGLVYTGGADWKVYQWEADDLHFCRMYHGHRNSVRCLATYNDPESSRRYVVSGSDDGTVKVWDASLVLTPMKRTTAKGEKDAGCIATLDGQGRGVLSLLVLEDTAELWVGSEDTAIRVWDLYSMTITSVITAHRTPVVTLQRVAETIWSGSKDNAIVITNRFSKDVVHQATQPPGAGGSGPQQRLPMFIQPVTRTVVHNVWTTSPDGSWQCWNFTAPECGAPYLQEDVVYPDGHYLSQSRNRPPSRGSQRRSSSVRAANHHSSNQGHNAEMKEEDAELRESVARTRRSVTEMLTEPAEVTLNGNGGVDSDGSGDDVDVPIEEVAKSILRDRTAETRKQMEHQQTALQKAEKQAEKLRAQLQRLGQDPAAVAAAAAAAFPAARTSAATDSPSTDALERVLEKLSAQKAENAALAAAIDTAKK</sequence>
<evidence type="ECO:0000256" key="2">
    <source>
        <dbReference type="SAM" id="Coils"/>
    </source>
</evidence>
<accession>A0A0N0P386</accession>
<gene>
    <name evidence="5" type="ORF">ABL78_7124</name>
</gene>
<organism evidence="5 6">
    <name type="scientific">Leptomonas seymouri</name>
    <dbReference type="NCBI Taxonomy" id="5684"/>
    <lineage>
        <taxon>Eukaryota</taxon>
        <taxon>Discoba</taxon>
        <taxon>Euglenozoa</taxon>
        <taxon>Kinetoplastea</taxon>
        <taxon>Metakinetoplastina</taxon>
        <taxon>Trypanosomatida</taxon>
        <taxon>Trypanosomatidae</taxon>
        <taxon>Leishmaniinae</taxon>
        <taxon>Leptomonas</taxon>
    </lineage>
</organism>
<keyword evidence="6" id="KW-1185">Reference proteome</keyword>